<evidence type="ECO:0000259" key="2">
    <source>
        <dbReference type="Pfam" id="PF18962"/>
    </source>
</evidence>
<comment type="caution">
    <text evidence="3">The sequence shown here is derived from an EMBL/GenBank/DDBJ whole genome shotgun (WGS) entry which is preliminary data.</text>
</comment>
<name>A0ABP8GPJ6_9BACT</name>
<keyword evidence="1" id="KW-0732">Signal</keyword>
<reference evidence="4" key="1">
    <citation type="journal article" date="2019" name="Int. J. Syst. Evol. Microbiol.">
        <title>The Global Catalogue of Microorganisms (GCM) 10K type strain sequencing project: providing services to taxonomists for standard genome sequencing and annotation.</title>
        <authorList>
            <consortium name="The Broad Institute Genomics Platform"/>
            <consortium name="The Broad Institute Genome Sequencing Center for Infectious Disease"/>
            <person name="Wu L."/>
            <person name="Ma J."/>
        </authorList>
    </citation>
    <scope>NUCLEOTIDE SEQUENCE [LARGE SCALE GENOMIC DNA]</scope>
    <source>
        <strain evidence="4">JCM 17919</strain>
    </source>
</reference>
<evidence type="ECO:0000313" key="4">
    <source>
        <dbReference type="Proteomes" id="UP001501725"/>
    </source>
</evidence>
<gene>
    <name evidence="3" type="ORF">GCM10023184_17310</name>
</gene>
<dbReference type="EMBL" id="BAABGY010000007">
    <property type="protein sequence ID" value="GAA4327838.1"/>
    <property type="molecule type" value="Genomic_DNA"/>
</dbReference>
<sequence>MRKSFERLRYCFLLLLLLLATRAHAQTWDWANTAGNFGPTTNTWGYVTNHGLAQDNSGNIIVYGEFFDSLRIADTFIVTRTGADHFKSVFLAKFAPSGARLWTRVYRHAEGAWSGSLSSQVQVDTNGDIILAGRADTGFAGQSVPNKHFVCKMRDDGQLLWMKLFDNAPALTIDAAGSVYVAVTYYSTFTTSFDNIPVPGANQLLLGKLSAGGNALWLKRYPMDDIGNNWMKLQVSPSGSELLMAGVHSKSLTIDGIPLTMAATDNWKGFVGRFSVADGAVKKIIPVYYFGNSFFELANARWVGNNRIVFTGANNSFPMQLVVNGVTLDGGFHPTNKFVYTTLMDTAGTVAWFKVIKAANPVNGFNTTYSRALEVAGNYIYVAGAAATNSTINGSNINPTYGLSSSFVACYDLSGNVVGFTNGGFTHSDNMIVYMVFTPQQKLFVSGTHRGWIPGSMTPAFNNLPVPQTGNNMLLFGRLTAPGVFTSVPALDADTRVTLYPNPARDRMQVTIITTKPAATRLEIINGVGQPVLGYEAGVPSLRYSQQVGLNGLPPGIYYLKVTMGKSSSVQAFVHTR</sequence>
<dbReference type="Pfam" id="PF18962">
    <property type="entry name" value="Por_Secre_tail"/>
    <property type="match status" value="1"/>
</dbReference>
<proteinExistence type="predicted"/>
<accession>A0ABP8GPJ6</accession>
<dbReference type="NCBIfam" id="TIGR04183">
    <property type="entry name" value="Por_Secre_tail"/>
    <property type="match status" value="1"/>
</dbReference>
<dbReference type="Proteomes" id="UP001501725">
    <property type="component" value="Unassembled WGS sequence"/>
</dbReference>
<dbReference type="RefSeq" id="WP_345255119.1">
    <property type="nucleotide sequence ID" value="NZ_BAABGY010000007.1"/>
</dbReference>
<feature type="domain" description="Secretion system C-terminal sorting" evidence="2">
    <location>
        <begin position="499"/>
        <end position="572"/>
    </location>
</feature>
<organism evidence="3 4">
    <name type="scientific">Flaviaesturariibacter amylovorans</name>
    <dbReference type="NCBI Taxonomy" id="1084520"/>
    <lineage>
        <taxon>Bacteria</taxon>
        <taxon>Pseudomonadati</taxon>
        <taxon>Bacteroidota</taxon>
        <taxon>Chitinophagia</taxon>
        <taxon>Chitinophagales</taxon>
        <taxon>Chitinophagaceae</taxon>
        <taxon>Flaviaestuariibacter</taxon>
    </lineage>
</organism>
<keyword evidence="4" id="KW-1185">Reference proteome</keyword>
<evidence type="ECO:0000256" key="1">
    <source>
        <dbReference type="SAM" id="SignalP"/>
    </source>
</evidence>
<feature type="signal peptide" evidence="1">
    <location>
        <begin position="1"/>
        <end position="25"/>
    </location>
</feature>
<feature type="chain" id="PRO_5045195826" description="Secretion system C-terminal sorting domain-containing protein" evidence="1">
    <location>
        <begin position="26"/>
        <end position="577"/>
    </location>
</feature>
<dbReference type="InterPro" id="IPR026444">
    <property type="entry name" value="Secre_tail"/>
</dbReference>
<evidence type="ECO:0000313" key="3">
    <source>
        <dbReference type="EMBL" id="GAA4327838.1"/>
    </source>
</evidence>
<protein>
    <recommendedName>
        <fullName evidence="2">Secretion system C-terminal sorting domain-containing protein</fullName>
    </recommendedName>
</protein>